<evidence type="ECO:0000313" key="3">
    <source>
        <dbReference type="EMBL" id="OKH22788.1"/>
    </source>
</evidence>
<dbReference type="AlphaFoldDB" id="A0A1U7HGX9"/>
<comment type="caution">
    <text evidence="3">The sequence shown here is derived from an EMBL/GenBank/DDBJ whole genome shotgun (WGS) entry which is preliminary data.</text>
</comment>
<accession>A0A1U7HGX9</accession>
<dbReference type="Gene3D" id="2.30.30.40">
    <property type="entry name" value="SH3 Domains"/>
    <property type="match status" value="1"/>
</dbReference>
<evidence type="ECO:0000256" key="1">
    <source>
        <dbReference type="SAM" id="SignalP"/>
    </source>
</evidence>
<keyword evidence="1" id="KW-0732">Signal</keyword>
<dbReference type="Pfam" id="PF08239">
    <property type="entry name" value="SH3_3"/>
    <property type="match status" value="1"/>
</dbReference>
<organism evidence="3 4">
    <name type="scientific">Hydrococcus rivularis NIES-593</name>
    <dbReference type="NCBI Taxonomy" id="1921803"/>
    <lineage>
        <taxon>Bacteria</taxon>
        <taxon>Bacillati</taxon>
        <taxon>Cyanobacteriota</taxon>
        <taxon>Cyanophyceae</taxon>
        <taxon>Pleurocapsales</taxon>
        <taxon>Hydrococcaceae</taxon>
        <taxon>Hydrococcus</taxon>
    </lineage>
</organism>
<name>A0A1U7HGX9_9CYAN</name>
<keyword evidence="4" id="KW-1185">Reference proteome</keyword>
<protein>
    <recommendedName>
        <fullName evidence="2">SH3b domain-containing protein</fullName>
    </recommendedName>
</protein>
<proteinExistence type="predicted"/>
<sequence>MFKTFTISVLMLTAALPVKAQVGPGLGVTDHVASGVESYAQVCTRNSNGRLSLRTGPGQNFRKIKEIPNGHFIGLVTGRYSQDGFWWWNVYHNGSRGWVRSDYVCGDPQ</sequence>
<gene>
    <name evidence="3" type="ORF">NIES593_11740</name>
</gene>
<dbReference type="EMBL" id="MRCB01000012">
    <property type="protein sequence ID" value="OKH22788.1"/>
    <property type="molecule type" value="Genomic_DNA"/>
</dbReference>
<dbReference type="STRING" id="1921803.NIES593_11740"/>
<feature type="signal peptide" evidence="1">
    <location>
        <begin position="1"/>
        <end position="20"/>
    </location>
</feature>
<reference evidence="3 4" key="1">
    <citation type="submission" date="2016-11" db="EMBL/GenBank/DDBJ databases">
        <title>Draft Genome Sequences of Nine Cyanobacterial Strains from Diverse Habitats.</title>
        <authorList>
            <person name="Zhu T."/>
            <person name="Hou S."/>
            <person name="Lu X."/>
            <person name="Hess W.R."/>
        </authorList>
    </citation>
    <scope>NUCLEOTIDE SEQUENCE [LARGE SCALE GENOMIC DNA]</scope>
    <source>
        <strain evidence="3 4">NIES-593</strain>
    </source>
</reference>
<evidence type="ECO:0000259" key="2">
    <source>
        <dbReference type="Pfam" id="PF08239"/>
    </source>
</evidence>
<dbReference type="InterPro" id="IPR003646">
    <property type="entry name" value="SH3-like_bac-type"/>
</dbReference>
<evidence type="ECO:0000313" key="4">
    <source>
        <dbReference type="Proteomes" id="UP000186868"/>
    </source>
</evidence>
<dbReference type="Proteomes" id="UP000186868">
    <property type="component" value="Unassembled WGS sequence"/>
</dbReference>
<feature type="chain" id="PRO_5012640262" description="SH3b domain-containing protein" evidence="1">
    <location>
        <begin position="21"/>
        <end position="109"/>
    </location>
</feature>
<dbReference type="RefSeq" id="WP_073599755.1">
    <property type="nucleotide sequence ID" value="NZ_MRCB01000012.1"/>
</dbReference>
<feature type="domain" description="SH3b" evidence="2">
    <location>
        <begin position="50"/>
        <end position="104"/>
    </location>
</feature>